<accession>S8ARB4</accession>
<feature type="transmembrane region" description="Helical" evidence="3">
    <location>
        <begin position="243"/>
        <end position="268"/>
    </location>
</feature>
<proteinExistence type="inferred from homology"/>
<dbReference type="OrthoDB" id="2213137at2759"/>
<comment type="similarity">
    <text evidence="2">Belongs to the major facilitator superfamily. Monocarboxylate porter (TC 2.A.1.13) family.</text>
</comment>
<dbReference type="GO" id="GO:0016020">
    <property type="term" value="C:membrane"/>
    <property type="evidence" value="ECO:0007669"/>
    <property type="project" value="UniProtKB-SubCell"/>
</dbReference>
<sequence length="441" mass="47481">MDVKTSFSDDSQSCEDAKLSPYLEKIDSQVFDDLPPTDGGLHAWLFLAASAMIEALFWGFASSFGVFQSYYRENDVFPDTDIVAVVGTCATGMAYLGCPLIITTMILLPRAARWFSTIGMTFMCLSLALASFSTTFTHLVLSQGLGFGIGGCIAYSPSILYMPEWFDKKRGLAFGTVWAGSGLSGILIPLALDKLLVQFGFRMTLRIFSALMFVLAAPLLYFHKPRLPVSKVTQYERLNLRFLLSRVSIVYQMGNIAEALGFFLPAIYLPTVARSLGASSFVASLTVTALNLASVFGSVSMGHLSDRCPTWICVAISTVGTVIAVFLIWGLSTTLPVLILFGVAYGLFAGGYSAIWAGMIKDIQKVNPGADPTMIFSTIAFGRGVGNVVSGPFSEVLIQADHWQGQAIGSYGRGFGLTIVCTGLTAFLGGSSLMARFLKCI</sequence>
<gene>
    <name evidence="5" type="ORF">PDE_03494</name>
</gene>
<dbReference type="Proteomes" id="UP000019376">
    <property type="component" value="Unassembled WGS sequence"/>
</dbReference>
<evidence type="ECO:0000256" key="2">
    <source>
        <dbReference type="ARBA" id="ARBA00006727"/>
    </source>
</evidence>
<dbReference type="PROSITE" id="PS50850">
    <property type="entry name" value="MFS"/>
    <property type="match status" value="1"/>
</dbReference>
<dbReference type="InterPro" id="IPR036259">
    <property type="entry name" value="MFS_trans_sf"/>
</dbReference>
<dbReference type="InterPro" id="IPR020846">
    <property type="entry name" value="MFS_dom"/>
</dbReference>
<dbReference type="PhylomeDB" id="S8ARB4"/>
<dbReference type="EMBL" id="KB644411">
    <property type="protein sequence ID" value="EPS28548.1"/>
    <property type="molecule type" value="Genomic_DNA"/>
</dbReference>
<feature type="transmembrane region" description="Helical" evidence="3">
    <location>
        <begin position="311"/>
        <end position="331"/>
    </location>
</feature>
<evidence type="ECO:0000313" key="5">
    <source>
        <dbReference type="EMBL" id="EPS28548.1"/>
    </source>
</evidence>
<feature type="transmembrane region" description="Helical" evidence="3">
    <location>
        <begin position="139"/>
        <end position="160"/>
    </location>
</feature>
<feature type="transmembrane region" description="Helical" evidence="3">
    <location>
        <begin position="337"/>
        <end position="357"/>
    </location>
</feature>
<reference evidence="5 6" key="1">
    <citation type="journal article" date="2013" name="PLoS ONE">
        <title>Genomic and secretomic analyses reveal unique features of the lignocellulolytic enzyme system of Penicillium decumbens.</title>
        <authorList>
            <person name="Liu G."/>
            <person name="Zhang L."/>
            <person name="Wei X."/>
            <person name="Zou G."/>
            <person name="Qin Y."/>
            <person name="Ma L."/>
            <person name="Li J."/>
            <person name="Zheng H."/>
            <person name="Wang S."/>
            <person name="Wang C."/>
            <person name="Xun L."/>
            <person name="Zhao G.-P."/>
            <person name="Zhou Z."/>
            <person name="Qu Y."/>
        </authorList>
    </citation>
    <scope>NUCLEOTIDE SEQUENCE [LARGE SCALE GENOMIC DNA]</scope>
    <source>
        <strain evidence="6">114-2 / CGMCC 5302</strain>
    </source>
</reference>
<dbReference type="Gene3D" id="1.20.1250.20">
    <property type="entry name" value="MFS general substrate transporter like domains"/>
    <property type="match status" value="2"/>
</dbReference>
<keyword evidence="6" id="KW-1185">Reference proteome</keyword>
<dbReference type="SUPFAM" id="SSF103473">
    <property type="entry name" value="MFS general substrate transporter"/>
    <property type="match status" value="1"/>
</dbReference>
<dbReference type="HOGENOM" id="CLU_001265_1_2_1"/>
<evidence type="ECO:0000313" key="6">
    <source>
        <dbReference type="Proteomes" id="UP000019376"/>
    </source>
</evidence>
<comment type="subcellular location">
    <subcellularLocation>
        <location evidence="1">Membrane</location>
        <topology evidence="1">Multi-pass membrane protein</topology>
    </subcellularLocation>
</comment>
<dbReference type="InterPro" id="IPR011701">
    <property type="entry name" value="MFS"/>
</dbReference>
<keyword evidence="3" id="KW-0812">Transmembrane</keyword>
<feature type="transmembrane region" description="Helical" evidence="3">
    <location>
        <begin position="204"/>
        <end position="222"/>
    </location>
</feature>
<feature type="transmembrane region" description="Helical" evidence="3">
    <location>
        <begin position="44"/>
        <end position="70"/>
    </location>
</feature>
<feature type="transmembrane region" description="Helical" evidence="3">
    <location>
        <begin position="114"/>
        <end position="133"/>
    </location>
</feature>
<dbReference type="eggNOG" id="KOG2504">
    <property type="taxonomic scope" value="Eukaryota"/>
</dbReference>
<name>S8ARB4_PENO1</name>
<evidence type="ECO:0000256" key="1">
    <source>
        <dbReference type="ARBA" id="ARBA00004141"/>
    </source>
</evidence>
<dbReference type="PANTHER" id="PTHR11360:SF287">
    <property type="entry name" value="MFS MONOCARBOXYLATE TRANSPORTER"/>
    <property type="match status" value="1"/>
</dbReference>
<keyword evidence="3" id="KW-0472">Membrane</keyword>
<feature type="transmembrane region" description="Helical" evidence="3">
    <location>
        <begin position="172"/>
        <end position="192"/>
    </location>
</feature>
<evidence type="ECO:0000256" key="3">
    <source>
        <dbReference type="SAM" id="Phobius"/>
    </source>
</evidence>
<feature type="transmembrane region" description="Helical" evidence="3">
    <location>
        <begin position="82"/>
        <end position="102"/>
    </location>
</feature>
<dbReference type="AlphaFoldDB" id="S8ARB4"/>
<evidence type="ECO:0000259" key="4">
    <source>
        <dbReference type="PROSITE" id="PS50850"/>
    </source>
</evidence>
<dbReference type="Pfam" id="PF07690">
    <property type="entry name" value="MFS_1"/>
    <property type="match status" value="2"/>
</dbReference>
<dbReference type="PANTHER" id="PTHR11360">
    <property type="entry name" value="MONOCARBOXYLATE TRANSPORTER"/>
    <property type="match status" value="1"/>
</dbReference>
<dbReference type="InterPro" id="IPR050327">
    <property type="entry name" value="Proton-linked_MCT"/>
</dbReference>
<keyword evidence="3" id="KW-1133">Transmembrane helix</keyword>
<organism evidence="5 6">
    <name type="scientific">Penicillium oxalicum (strain 114-2 / CGMCC 5302)</name>
    <name type="common">Penicillium decumbens</name>
    <dbReference type="NCBI Taxonomy" id="933388"/>
    <lineage>
        <taxon>Eukaryota</taxon>
        <taxon>Fungi</taxon>
        <taxon>Dikarya</taxon>
        <taxon>Ascomycota</taxon>
        <taxon>Pezizomycotina</taxon>
        <taxon>Eurotiomycetes</taxon>
        <taxon>Eurotiomycetidae</taxon>
        <taxon>Eurotiales</taxon>
        <taxon>Aspergillaceae</taxon>
        <taxon>Penicillium</taxon>
    </lineage>
</organism>
<feature type="domain" description="Major facilitator superfamily (MFS) profile" evidence="4">
    <location>
        <begin position="247"/>
        <end position="441"/>
    </location>
</feature>
<dbReference type="GO" id="GO:0022857">
    <property type="term" value="F:transmembrane transporter activity"/>
    <property type="evidence" value="ECO:0007669"/>
    <property type="project" value="InterPro"/>
</dbReference>
<protein>
    <recommendedName>
        <fullName evidence="4">Major facilitator superfamily (MFS) profile domain-containing protein</fullName>
    </recommendedName>
</protein>
<feature type="transmembrane region" description="Helical" evidence="3">
    <location>
        <begin position="280"/>
        <end position="299"/>
    </location>
</feature>